<name>A0ACD0NSJ0_9BASI</name>
<proteinExistence type="predicted"/>
<sequence>MNTTPAATTTTARTTHTHSYYYCYYYYYYHHYSYCSHQSCEDCGPSPPGRAAQPSSRRGPRREGAQRRLCIAPYLLAFLPPSFLPPPLLARVSQSVSQSVRQYIEGRSIHTSTPPSSSHPTVSTSPQDDNQPKR</sequence>
<keyword evidence="2" id="KW-1185">Reference proteome</keyword>
<evidence type="ECO:0000313" key="2">
    <source>
        <dbReference type="Proteomes" id="UP000245626"/>
    </source>
</evidence>
<evidence type="ECO:0000313" key="1">
    <source>
        <dbReference type="EMBL" id="PWN48755.1"/>
    </source>
</evidence>
<organism evidence="1 2">
    <name type="scientific">Violaceomyces palustris</name>
    <dbReference type="NCBI Taxonomy" id="1673888"/>
    <lineage>
        <taxon>Eukaryota</taxon>
        <taxon>Fungi</taxon>
        <taxon>Dikarya</taxon>
        <taxon>Basidiomycota</taxon>
        <taxon>Ustilaginomycotina</taxon>
        <taxon>Ustilaginomycetes</taxon>
        <taxon>Violaceomycetales</taxon>
        <taxon>Violaceomycetaceae</taxon>
        <taxon>Violaceomyces</taxon>
    </lineage>
</organism>
<dbReference type="EMBL" id="KZ820147">
    <property type="protein sequence ID" value="PWN48755.1"/>
    <property type="molecule type" value="Genomic_DNA"/>
</dbReference>
<gene>
    <name evidence="1" type="ORF">IE53DRAFT_389037</name>
</gene>
<reference evidence="1 2" key="1">
    <citation type="journal article" date="2018" name="Mol. Biol. Evol.">
        <title>Broad Genomic Sampling Reveals a Smut Pathogenic Ancestry of the Fungal Clade Ustilaginomycotina.</title>
        <authorList>
            <person name="Kijpornyongpan T."/>
            <person name="Mondo S.J."/>
            <person name="Barry K."/>
            <person name="Sandor L."/>
            <person name="Lee J."/>
            <person name="Lipzen A."/>
            <person name="Pangilinan J."/>
            <person name="LaButti K."/>
            <person name="Hainaut M."/>
            <person name="Henrissat B."/>
            <person name="Grigoriev I.V."/>
            <person name="Spatafora J.W."/>
            <person name="Aime M.C."/>
        </authorList>
    </citation>
    <scope>NUCLEOTIDE SEQUENCE [LARGE SCALE GENOMIC DNA]</scope>
    <source>
        <strain evidence="1 2">SA 807</strain>
    </source>
</reference>
<protein>
    <submittedName>
        <fullName evidence="1">Uncharacterized protein</fullName>
    </submittedName>
</protein>
<dbReference type="Proteomes" id="UP000245626">
    <property type="component" value="Unassembled WGS sequence"/>
</dbReference>
<accession>A0ACD0NSJ0</accession>